<reference evidence="1" key="1">
    <citation type="submission" date="2019-08" db="EMBL/GenBank/DDBJ databases">
        <title>The genome of the North American firefly Photinus pyralis.</title>
        <authorList>
            <consortium name="Photinus pyralis genome working group"/>
            <person name="Fallon T.R."/>
            <person name="Sander Lower S.E."/>
            <person name="Weng J.-K."/>
        </authorList>
    </citation>
    <scope>NUCLEOTIDE SEQUENCE</scope>
    <source>
        <strain evidence="1">TRF0915ILg1</strain>
        <tissue evidence="1">Whole body</tissue>
    </source>
</reference>
<dbReference type="Proteomes" id="UP000801492">
    <property type="component" value="Unassembled WGS sequence"/>
</dbReference>
<name>A0A8K0DFT2_IGNLU</name>
<evidence type="ECO:0000313" key="2">
    <source>
        <dbReference type="Proteomes" id="UP000801492"/>
    </source>
</evidence>
<keyword evidence="2" id="KW-1185">Reference proteome</keyword>
<dbReference type="EMBL" id="VTPC01002579">
    <property type="protein sequence ID" value="KAF2899860.1"/>
    <property type="molecule type" value="Genomic_DNA"/>
</dbReference>
<sequence>MSNNVSRAGVWVRHELSDQNKAQRSAVCASLLPRQEQEPFLRPKKTLIEALRISTGQQQPYRLQSLFSYDTGLEQIQPTAVINDPSELQQTLKKLKVVSEEVGLTMNIEKTKVMTADEQKFRCTIANRKIQTRIKTAAHDGLQEESPTTHLCNASKEGTQSLWLTNNTLKRPFKKVVKCNSEVFPPQQKIAGVITIPKSTQNIFSQSYQPSNLVRMMSKNAEWIIL</sequence>
<proteinExistence type="predicted"/>
<gene>
    <name evidence="1" type="ORF">ILUMI_06326</name>
</gene>
<protein>
    <submittedName>
        <fullName evidence="1">Uncharacterized protein</fullName>
    </submittedName>
</protein>
<evidence type="ECO:0000313" key="1">
    <source>
        <dbReference type="EMBL" id="KAF2899860.1"/>
    </source>
</evidence>
<accession>A0A8K0DFT2</accession>
<dbReference type="AlphaFoldDB" id="A0A8K0DFT2"/>
<comment type="caution">
    <text evidence="1">The sequence shown here is derived from an EMBL/GenBank/DDBJ whole genome shotgun (WGS) entry which is preliminary data.</text>
</comment>
<organism evidence="1 2">
    <name type="scientific">Ignelater luminosus</name>
    <name type="common">Cucubano</name>
    <name type="synonym">Pyrophorus luminosus</name>
    <dbReference type="NCBI Taxonomy" id="2038154"/>
    <lineage>
        <taxon>Eukaryota</taxon>
        <taxon>Metazoa</taxon>
        <taxon>Ecdysozoa</taxon>
        <taxon>Arthropoda</taxon>
        <taxon>Hexapoda</taxon>
        <taxon>Insecta</taxon>
        <taxon>Pterygota</taxon>
        <taxon>Neoptera</taxon>
        <taxon>Endopterygota</taxon>
        <taxon>Coleoptera</taxon>
        <taxon>Polyphaga</taxon>
        <taxon>Elateriformia</taxon>
        <taxon>Elateroidea</taxon>
        <taxon>Elateridae</taxon>
        <taxon>Agrypninae</taxon>
        <taxon>Pyrophorini</taxon>
        <taxon>Ignelater</taxon>
    </lineage>
</organism>
<feature type="non-terminal residue" evidence="1">
    <location>
        <position position="1"/>
    </location>
</feature>